<accession>H1KYP2</accession>
<proteinExistence type="predicted"/>
<name>H1KYP2_9EURY</name>
<dbReference type="InterPro" id="IPR036388">
    <property type="entry name" value="WH-like_DNA-bd_sf"/>
</dbReference>
<dbReference type="Proteomes" id="UP000003706">
    <property type="component" value="Unassembled WGS sequence"/>
</dbReference>
<sequence length="135" mass="16005">MPKKIHDKLKIMEEILILGKKGEELTIYNITKKLNQNIKNLKCVDIEKHYIKEQTISDAINELRKLNCLEIKSTERTKTGKEKKIYKLTENSEKIFEIYKKNYSKIHKILKIMKSDGISDDELDVVIFILKRLLR</sequence>
<evidence type="ECO:0000313" key="1">
    <source>
        <dbReference type="EMBL" id="EHP86946.1"/>
    </source>
</evidence>
<comment type="caution">
    <text evidence="1">The sequence shown here is derived from an EMBL/GenBank/DDBJ whole genome shotgun (WGS) entry which is preliminary data.</text>
</comment>
<dbReference type="AlphaFoldDB" id="H1KYP2"/>
<protein>
    <submittedName>
        <fullName evidence="1">Uncharacterized protein</fullName>
    </submittedName>
</protein>
<dbReference type="EMBL" id="AGJL01000019">
    <property type="protein sequence ID" value="EHP86946.1"/>
    <property type="molecule type" value="Genomic_DNA"/>
</dbReference>
<reference evidence="1 2" key="1">
    <citation type="submission" date="2011-09" db="EMBL/GenBank/DDBJ databases">
        <title>The draft genome of Methanotorris formicicus Mc-S-70.</title>
        <authorList>
            <consortium name="US DOE Joint Genome Institute (JGI-PGF)"/>
            <person name="Lucas S."/>
            <person name="Han J."/>
            <person name="Lapidus A."/>
            <person name="Cheng J.-F."/>
            <person name="Goodwin L."/>
            <person name="Pitluck S."/>
            <person name="Peters L."/>
            <person name="Land M.L."/>
            <person name="Hauser L."/>
            <person name="Sieprawska-Lupa M."/>
            <person name="Takai K."/>
            <person name="Miyazaki J."/>
            <person name="Whitman W."/>
            <person name="Woyke T.J."/>
        </authorList>
    </citation>
    <scope>NUCLEOTIDE SEQUENCE [LARGE SCALE GENOMIC DNA]</scope>
    <source>
        <strain evidence="1 2">Mc-S-70</strain>
    </source>
</reference>
<evidence type="ECO:0000313" key="2">
    <source>
        <dbReference type="Proteomes" id="UP000003706"/>
    </source>
</evidence>
<dbReference type="Gene3D" id="1.10.10.10">
    <property type="entry name" value="Winged helix-like DNA-binding domain superfamily/Winged helix DNA-binding domain"/>
    <property type="match status" value="1"/>
</dbReference>
<gene>
    <name evidence="1" type="ORF">MetfoDRAFT_0915</name>
</gene>
<organism evidence="1 2">
    <name type="scientific">Methanotorris formicicus Mc-S-70</name>
    <dbReference type="NCBI Taxonomy" id="647171"/>
    <lineage>
        <taxon>Archaea</taxon>
        <taxon>Methanobacteriati</taxon>
        <taxon>Methanobacteriota</taxon>
        <taxon>Methanomada group</taxon>
        <taxon>Methanococci</taxon>
        <taxon>Methanococcales</taxon>
        <taxon>Methanocaldococcaceae</taxon>
        <taxon>Methanotorris</taxon>
    </lineage>
</organism>
<dbReference type="SUPFAM" id="SSF46785">
    <property type="entry name" value="Winged helix' DNA-binding domain"/>
    <property type="match status" value="1"/>
</dbReference>
<dbReference type="InterPro" id="IPR036390">
    <property type="entry name" value="WH_DNA-bd_sf"/>
</dbReference>
<dbReference type="OrthoDB" id="65987at2157"/>
<dbReference type="STRING" id="647171.MetfoDRAFT_0915"/>
<dbReference type="RefSeq" id="WP_007044354.1">
    <property type="nucleotide sequence ID" value="NZ_AGJL01000019.1"/>
</dbReference>
<keyword evidence="2" id="KW-1185">Reference proteome</keyword>